<evidence type="ECO:0000256" key="1">
    <source>
        <dbReference type="SAM" id="MobiDB-lite"/>
    </source>
</evidence>
<gene>
    <name evidence="2" type="ORF">Tci_005694</name>
</gene>
<proteinExistence type="predicted"/>
<comment type="caution">
    <text evidence="2">The sequence shown here is derived from an EMBL/GenBank/DDBJ whole genome shotgun (WGS) entry which is preliminary data.</text>
</comment>
<protein>
    <submittedName>
        <fullName evidence="2">Uncharacterized protein</fullName>
    </submittedName>
</protein>
<sequence length="1010" mass="114737">MDPYNHSTPISIKLPILDTRKFEQWKFRIQQYLQHEHYALGEVIEFGDSYKAPPEETVKDKGPAGEVSSSTKKKGKIMAITAEDMQKRKYDVKARTPLLLALPDKHHGKSEVPTVQGASTVSAQVPTVSTDVAAASLRYDTVCAFIATQPNGSQIKYKDISQIDDDDIKEMDIKWNLALLSMRADRFWKKTGKKITIQGSDVAGFDKSKVECFNFHKMGHFAREFRSPRSQDRGKRESYKKDAKVEEPAPKAMIAIDDNEVYDDSFCSKSRRKNTENLNTKISKLNEELSDCETDLYNYKRGLSQVKARLVEFKENEIKYYEKNRVLKRDIELKNNKTKYLRNELEEVKKGKESIDFKIENFKNASKDQDRLLGSQKPYKDMKGVGFNEYYVVPPPHAQVYLPPKKDPSWIRLPEFVDDTVTDYTRPTPSIDVLKCITKEQEERWKSNHPFLFEQEGSSGNVVPKPMLNFMKEFGCSNATKVNNTENARKPTVKYAEIPKIPTVGSKVPTTKPAVAADKGNKAHSNVKRPFERKSAAKNKVWSPTVRPKIPTVGSKVPTAKPAVAADKGKKGKAVKASARIPQDNIDDKEYWDSGCSRHMTGNISYLSEYEPFNGGYVSFGHERGKITRTSRTRVFIEYSWPVLDCPHWVKTTDGETKILAQVNGRKRTASESSIRRHLKLDDEEDETAFSTGDVRYVEAFPTDTSLDAGQDMENIFKISVMPHEALPRVTSLGGGEGNISPAVATASGSFPTAVIFTTASVATPTSRVTRSSRGVIIGSLYPISINIPSISKKDKGNGKMTEPKQPTKEKIARIHAEKELKMMIVKLDRSNEMVANYLSEYEQAAVGLSHDEKVELINELLMYQRHLAQIKKYQAQQNKPATNTERRNFYMSILRSNAGWKAKDFKGMTFEQIKKNSFHSEASGIEPTQEQQPKEPKELSEEELKKMIELVPVEELYIKSLQKFNREDLDKLWCLVKETYSTTEVIDKKAKELWVELKRLYEPDSRDPL</sequence>
<feature type="region of interest" description="Disordered" evidence="1">
    <location>
        <begin position="506"/>
        <end position="575"/>
    </location>
</feature>
<organism evidence="2">
    <name type="scientific">Tanacetum cinerariifolium</name>
    <name type="common">Dalmatian daisy</name>
    <name type="synonym">Chrysanthemum cinerariifolium</name>
    <dbReference type="NCBI Taxonomy" id="118510"/>
    <lineage>
        <taxon>Eukaryota</taxon>
        <taxon>Viridiplantae</taxon>
        <taxon>Streptophyta</taxon>
        <taxon>Embryophyta</taxon>
        <taxon>Tracheophyta</taxon>
        <taxon>Spermatophyta</taxon>
        <taxon>Magnoliopsida</taxon>
        <taxon>eudicotyledons</taxon>
        <taxon>Gunneridae</taxon>
        <taxon>Pentapetalae</taxon>
        <taxon>asterids</taxon>
        <taxon>campanulids</taxon>
        <taxon>Asterales</taxon>
        <taxon>Asteraceae</taxon>
        <taxon>Asteroideae</taxon>
        <taxon>Anthemideae</taxon>
        <taxon>Anthemidinae</taxon>
        <taxon>Tanacetum</taxon>
    </lineage>
</organism>
<evidence type="ECO:0000313" key="2">
    <source>
        <dbReference type="EMBL" id="GEU33716.1"/>
    </source>
</evidence>
<dbReference type="AlphaFoldDB" id="A0A6L2J9X5"/>
<reference evidence="2" key="1">
    <citation type="journal article" date="2019" name="Sci. Rep.">
        <title>Draft genome of Tanacetum cinerariifolium, the natural source of mosquito coil.</title>
        <authorList>
            <person name="Yamashiro T."/>
            <person name="Shiraishi A."/>
            <person name="Satake H."/>
            <person name="Nakayama K."/>
        </authorList>
    </citation>
    <scope>NUCLEOTIDE SEQUENCE</scope>
</reference>
<accession>A0A6L2J9X5</accession>
<name>A0A6L2J9X5_TANCI</name>
<dbReference type="EMBL" id="BKCJ010000495">
    <property type="protein sequence ID" value="GEU33716.1"/>
    <property type="molecule type" value="Genomic_DNA"/>
</dbReference>
<feature type="region of interest" description="Disordered" evidence="1">
    <location>
        <begin position="226"/>
        <end position="246"/>
    </location>
</feature>